<accession>A0A4Q1K8L3</accession>
<dbReference type="Gene3D" id="3.90.930.1">
    <property type="match status" value="1"/>
</dbReference>
<reference evidence="2" key="1">
    <citation type="submission" date="2019-01" db="EMBL/GenBank/DDBJ databases">
        <title>Cytophagaceae bacterium strain CAR-16.</title>
        <authorList>
            <person name="Chen W.-M."/>
        </authorList>
    </citation>
    <scope>NUCLEOTIDE SEQUENCE [LARGE SCALE GENOMIC DNA]</scope>
    <source>
        <strain evidence="2">WWJ-16</strain>
    </source>
</reference>
<evidence type="ECO:0000313" key="2">
    <source>
        <dbReference type="Proteomes" id="UP000289857"/>
    </source>
</evidence>
<evidence type="ECO:0000313" key="1">
    <source>
        <dbReference type="EMBL" id="RXR22168.1"/>
    </source>
</evidence>
<dbReference type="Proteomes" id="UP000289857">
    <property type="component" value="Unassembled WGS sequence"/>
</dbReference>
<sequence length="258" mass="30687">MRIFVIIILWIGFELRAQESYRVAEFHFPKSVKEVIKTESEVNRVTGEKNTFKTVTYFFENQRLQKRITRENDQEITETFHYKDSLLIGYTKNYPDIKSEEKYLYTKTGQLQKILLLDNGKITAQILLTYDKMGHLIQRLTIADDKTPVRKETFTQYALPTSYNQKIWVKEGKKWLVDEVYHYVKGQLVQSEHNLLSEPYTLLKNYDSHHNLIEDLKVETQDPIRYNHTYDEKGELVKTAVVSNDTVYYVLVEYSYKI</sequence>
<keyword evidence="2" id="KW-1185">Reference proteome</keyword>
<evidence type="ECO:0008006" key="3">
    <source>
        <dbReference type="Google" id="ProtNLM"/>
    </source>
</evidence>
<name>A0A4Q1K8L3_9FLAO</name>
<dbReference type="EMBL" id="SBKN01000005">
    <property type="protein sequence ID" value="RXR22168.1"/>
    <property type="molecule type" value="Genomic_DNA"/>
</dbReference>
<dbReference type="OrthoDB" id="1318180at2"/>
<gene>
    <name evidence="1" type="ORF">EQG61_09210</name>
</gene>
<proteinExistence type="predicted"/>
<comment type="caution">
    <text evidence="1">The sequence shown here is derived from an EMBL/GenBank/DDBJ whole genome shotgun (WGS) entry which is preliminary data.</text>
</comment>
<dbReference type="RefSeq" id="WP_129461625.1">
    <property type="nucleotide sequence ID" value="NZ_SBKN01000005.1"/>
</dbReference>
<protein>
    <recommendedName>
        <fullName evidence="3">YD repeat-containing protein</fullName>
    </recommendedName>
</protein>
<organism evidence="1 2">
    <name type="scientific">Flavobacterium stagni</name>
    <dbReference type="NCBI Taxonomy" id="2506421"/>
    <lineage>
        <taxon>Bacteria</taxon>
        <taxon>Pseudomonadati</taxon>
        <taxon>Bacteroidota</taxon>
        <taxon>Flavobacteriia</taxon>
        <taxon>Flavobacteriales</taxon>
        <taxon>Flavobacteriaceae</taxon>
        <taxon>Flavobacterium</taxon>
    </lineage>
</organism>
<dbReference type="AlphaFoldDB" id="A0A4Q1K8L3"/>